<dbReference type="EMBL" id="JAAAUQ010000926">
    <property type="protein sequence ID" value="KAF9146012.1"/>
    <property type="molecule type" value="Genomic_DNA"/>
</dbReference>
<protein>
    <recommendedName>
        <fullName evidence="1">Pyridoxamine 5'-phosphate oxidase N-terminal domain-containing protein</fullName>
    </recommendedName>
</protein>
<sequence>MGKFFDDISENHAEWIKKQKLVFVSTAPLDPNGKVNLSPKGYDCFRVIGPNQVCYLEMSGSGIETQSHLQENGRITLMFCAFESGPKILRLFGRGTVLRVGTPEYQTLFTSQYTPENCDIYSAKGIRSIILVDVYKVGISCGWGVPFYDYKGPRETLNRMAEKATKEQFAGFWVKFNTTSLDGLPGMRHETMGEKWAVLSSEDRKKLNQFKKLGGGKGGKWWDFKYLMENAVSVAVGAGVGTVVGATAAVLFMNKCA</sequence>
<feature type="domain" description="Pyridoxamine 5'-phosphate oxidase N-terminal" evidence="1">
    <location>
        <begin position="9"/>
        <end position="134"/>
    </location>
</feature>
<evidence type="ECO:0000259" key="1">
    <source>
        <dbReference type="Pfam" id="PF01243"/>
    </source>
</evidence>
<gene>
    <name evidence="2" type="ORF">BG015_011717</name>
</gene>
<accession>A0A9P5RUQ6</accession>
<dbReference type="PANTHER" id="PTHR39336:SF1">
    <property type="entry name" value="PYRIDOXAMINE PHOSPHATE OXIDASE FAMILY PROTEIN (AFU_ORTHOLOGUE AFUA_6G11440)"/>
    <property type="match status" value="1"/>
</dbReference>
<dbReference type="InterPro" id="IPR012349">
    <property type="entry name" value="Split_barrel_FMN-bd"/>
</dbReference>
<reference evidence="2" key="1">
    <citation type="journal article" date="2020" name="Fungal Divers.">
        <title>Resolving the Mortierellaceae phylogeny through synthesis of multi-gene phylogenetics and phylogenomics.</title>
        <authorList>
            <person name="Vandepol N."/>
            <person name="Liber J."/>
            <person name="Desiro A."/>
            <person name="Na H."/>
            <person name="Kennedy M."/>
            <person name="Barry K."/>
            <person name="Grigoriev I.V."/>
            <person name="Miller A.N."/>
            <person name="O'Donnell K."/>
            <person name="Stajich J.E."/>
            <person name="Bonito G."/>
        </authorList>
    </citation>
    <scope>NUCLEOTIDE SEQUENCE</scope>
    <source>
        <strain evidence="2">NRRL 6426</strain>
    </source>
</reference>
<dbReference type="Gene3D" id="2.30.110.10">
    <property type="entry name" value="Electron Transport, Fmn-binding Protein, Chain A"/>
    <property type="match status" value="1"/>
</dbReference>
<dbReference type="InterPro" id="IPR011576">
    <property type="entry name" value="Pyridox_Oxase_N"/>
</dbReference>
<dbReference type="SUPFAM" id="SSF50475">
    <property type="entry name" value="FMN-binding split barrel"/>
    <property type="match status" value="1"/>
</dbReference>
<dbReference type="Pfam" id="PF01243">
    <property type="entry name" value="PNPOx_N"/>
    <property type="match status" value="1"/>
</dbReference>
<keyword evidence="3" id="KW-1185">Reference proteome</keyword>
<dbReference type="PANTHER" id="PTHR39336">
    <property type="entry name" value="PYRIDOXAMINE PHOSPHATE OXIDASE FAMILY PROTEIN (AFU_ORTHOLOGUE AFUA_6G11440)"/>
    <property type="match status" value="1"/>
</dbReference>
<evidence type="ECO:0000313" key="3">
    <source>
        <dbReference type="Proteomes" id="UP000748756"/>
    </source>
</evidence>
<evidence type="ECO:0000313" key="2">
    <source>
        <dbReference type="EMBL" id="KAF9146012.1"/>
    </source>
</evidence>
<name>A0A9P5RUQ6_9FUNG</name>
<dbReference type="Proteomes" id="UP000748756">
    <property type="component" value="Unassembled WGS sequence"/>
</dbReference>
<dbReference type="OrthoDB" id="539398at2759"/>
<organism evidence="2 3">
    <name type="scientific">Linnemannia schmuckeri</name>
    <dbReference type="NCBI Taxonomy" id="64567"/>
    <lineage>
        <taxon>Eukaryota</taxon>
        <taxon>Fungi</taxon>
        <taxon>Fungi incertae sedis</taxon>
        <taxon>Mucoromycota</taxon>
        <taxon>Mortierellomycotina</taxon>
        <taxon>Mortierellomycetes</taxon>
        <taxon>Mortierellales</taxon>
        <taxon>Mortierellaceae</taxon>
        <taxon>Linnemannia</taxon>
    </lineage>
</organism>
<proteinExistence type="predicted"/>
<dbReference type="AlphaFoldDB" id="A0A9P5RUQ6"/>
<comment type="caution">
    <text evidence="2">The sequence shown here is derived from an EMBL/GenBank/DDBJ whole genome shotgun (WGS) entry which is preliminary data.</text>
</comment>